<proteinExistence type="predicted"/>
<dbReference type="AlphaFoldDB" id="A0A8T0DFK2"/>
<organism evidence="1 2">
    <name type="scientific">Paragonimus westermani</name>
    <dbReference type="NCBI Taxonomy" id="34504"/>
    <lineage>
        <taxon>Eukaryota</taxon>
        <taxon>Metazoa</taxon>
        <taxon>Spiralia</taxon>
        <taxon>Lophotrochozoa</taxon>
        <taxon>Platyhelminthes</taxon>
        <taxon>Trematoda</taxon>
        <taxon>Digenea</taxon>
        <taxon>Plagiorchiida</taxon>
        <taxon>Troglotremata</taxon>
        <taxon>Troglotrematidae</taxon>
        <taxon>Paragonimus</taxon>
    </lineage>
</organism>
<name>A0A8T0DFK2_9TREM</name>
<protein>
    <submittedName>
        <fullName evidence="1">Uncharacterized protein</fullName>
    </submittedName>
</protein>
<evidence type="ECO:0000313" key="2">
    <source>
        <dbReference type="Proteomes" id="UP000699462"/>
    </source>
</evidence>
<comment type="caution">
    <text evidence="1">The sequence shown here is derived from an EMBL/GenBank/DDBJ whole genome shotgun (WGS) entry which is preliminary data.</text>
</comment>
<evidence type="ECO:0000313" key="1">
    <source>
        <dbReference type="EMBL" id="KAF8566182.1"/>
    </source>
</evidence>
<gene>
    <name evidence="1" type="ORF">P879_07642</name>
</gene>
<dbReference type="EMBL" id="JTDF01005487">
    <property type="protein sequence ID" value="KAF8566182.1"/>
    <property type="molecule type" value="Genomic_DNA"/>
</dbReference>
<accession>A0A8T0DFK2</accession>
<dbReference type="Proteomes" id="UP000699462">
    <property type="component" value="Unassembled WGS sequence"/>
</dbReference>
<reference evidence="1 2" key="1">
    <citation type="submission" date="2019-07" db="EMBL/GenBank/DDBJ databases">
        <title>Annotation for the trematode Paragonimus westermani.</title>
        <authorList>
            <person name="Choi Y.-J."/>
        </authorList>
    </citation>
    <scope>NUCLEOTIDE SEQUENCE [LARGE SCALE GENOMIC DNA]</scope>
    <source>
        <strain evidence="1">180907_Pwestermani</strain>
    </source>
</reference>
<sequence>MPNHCGILSVRAGWYVLSRRIYQWNQEWKAESCNKRENVKLTT</sequence>
<keyword evidence="2" id="KW-1185">Reference proteome</keyword>